<reference evidence="7" key="1">
    <citation type="submission" date="2017-02" db="EMBL/GenBank/DDBJ databases">
        <authorList>
            <person name="Regsiter A."/>
            <person name="William W."/>
        </authorList>
    </citation>
    <scope>NUCLEOTIDE SEQUENCE</scope>
    <source>
        <strain evidence="7">Bib</strain>
    </source>
</reference>
<comment type="subcellular location">
    <subcellularLocation>
        <location evidence="6">Cytoplasm</location>
    </subcellularLocation>
</comment>
<dbReference type="Pfam" id="PF02527">
    <property type="entry name" value="GidB"/>
    <property type="match status" value="1"/>
</dbReference>
<dbReference type="AlphaFoldDB" id="A0A3P3XJH7"/>
<dbReference type="PANTHER" id="PTHR31760">
    <property type="entry name" value="S-ADENOSYL-L-METHIONINE-DEPENDENT METHYLTRANSFERASES SUPERFAMILY PROTEIN"/>
    <property type="match status" value="1"/>
</dbReference>
<evidence type="ECO:0000256" key="3">
    <source>
        <dbReference type="ARBA" id="ARBA00022603"/>
    </source>
</evidence>
<keyword evidence="4 6" id="KW-0808">Transferase</keyword>
<dbReference type="EMBL" id="FWDM01000021">
    <property type="protein sequence ID" value="SLM13046.1"/>
    <property type="molecule type" value="Genomic_DNA"/>
</dbReference>
<feature type="binding site" evidence="6">
    <location>
        <position position="93"/>
    </location>
    <ligand>
        <name>S-adenosyl-L-methionine</name>
        <dbReference type="ChEBI" id="CHEBI:59789"/>
    </ligand>
</feature>
<dbReference type="CDD" id="cd02440">
    <property type="entry name" value="AdoMet_MTases"/>
    <property type="match status" value="1"/>
</dbReference>
<dbReference type="HAMAP" id="MF_00074">
    <property type="entry name" value="16SrRNA_methyltr_G"/>
    <property type="match status" value="1"/>
</dbReference>
<keyword evidence="5 6" id="KW-0949">S-adenosyl-L-methionine</keyword>
<accession>A0A3P3XJH7</accession>
<dbReference type="InterPro" id="IPR029063">
    <property type="entry name" value="SAM-dependent_MTases_sf"/>
</dbReference>
<comment type="caution">
    <text evidence="6">Lacks conserved residue(s) required for the propagation of feature annotation.</text>
</comment>
<evidence type="ECO:0000313" key="7">
    <source>
        <dbReference type="EMBL" id="SLM13046.1"/>
    </source>
</evidence>
<evidence type="ECO:0000256" key="2">
    <source>
        <dbReference type="ARBA" id="ARBA00022552"/>
    </source>
</evidence>
<dbReference type="NCBIfam" id="TIGR00138">
    <property type="entry name" value="rsmG_gidB"/>
    <property type="match status" value="1"/>
</dbReference>
<feature type="binding site" evidence="6">
    <location>
        <position position="152"/>
    </location>
    <ligand>
        <name>S-adenosyl-L-methionine</name>
        <dbReference type="ChEBI" id="CHEBI:59789"/>
    </ligand>
</feature>
<evidence type="ECO:0000256" key="6">
    <source>
        <dbReference type="HAMAP-Rule" id="MF_00074"/>
    </source>
</evidence>
<feature type="binding site" evidence="6">
    <location>
        <begin position="139"/>
        <end position="140"/>
    </location>
    <ligand>
        <name>S-adenosyl-L-methionine</name>
        <dbReference type="ChEBI" id="CHEBI:59789"/>
    </ligand>
</feature>
<evidence type="ECO:0000256" key="5">
    <source>
        <dbReference type="ARBA" id="ARBA00022691"/>
    </source>
</evidence>
<feature type="binding site" evidence="6">
    <location>
        <position position="88"/>
    </location>
    <ligand>
        <name>S-adenosyl-L-methionine</name>
        <dbReference type="ChEBI" id="CHEBI:59789"/>
    </ligand>
</feature>
<name>A0A3P3XJH7_9SPIR</name>
<dbReference type="PIRSF" id="PIRSF003078">
    <property type="entry name" value="GidB"/>
    <property type="match status" value="1"/>
</dbReference>
<dbReference type="PANTHER" id="PTHR31760:SF0">
    <property type="entry name" value="S-ADENOSYL-L-METHIONINE-DEPENDENT METHYLTRANSFERASES SUPERFAMILY PROTEIN"/>
    <property type="match status" value="1"/>
</dbReference>
<organism evidence="7">
    <name type="scientific">uncultured spirochete</name>
    <dbReference type="NCBI Taxonomy" id="156406"/>
    <lineage>
        <taxon>Bacteria</taxon>
        <taxon>Pseudomonadati</taxon>
        <taxon>Spirochaetota</taxon>
        <taxon>Spirochaetia</taxon>
        <taxon>Spirochaetales</taxon>
        <taxon>environmental samples</taxon>
    </lineage>
</organism>
<protein>
    <recommendedName>
        <fullName evidence="6">Ribosomal RNA small subunit methyltransferase G</fullName>
        <ecNumber evidence="6">2.1.1.-</ecNumber>
    </recommendedName>
    <alternativeName>
        <fullName evidence="6">16S rRNA 7-methylguanosine methyltransferase</fullName>
        <shortName evidence="6">16S rRNA m7G methyltransferase</shortName>
    </alternativeName>
</protein>
<evidence type="ECO:0000256" key="4">
    <source>
        <dbReference type="ARBA" id="ARBA00022679"/>
    </source>
</evidence>
<dbReference type="GO" id="GO:0070043">
    <property type="term" value="F:rRNA (guanine-N7-)-methyltransferase activity"/>
    <property type="evidence" value="ECO:0007669"/>
    <property type="project" value="UniProtKB-UniRule"/>
</dbReference>
<dbReference type="Gene3D" id="3.40.50.150">
    <property type="entry name" value="Vaccinia Virus protein VP39"/>
    <property type="match status" value="1"/>
</dbReference>
<gene>
    <name evidence="7" type="primary">gidB</name>
    <name evidence="6" type="synonym">rsmG</name>
    <name evidence="7" type="ORF">SPIROBIBN47_280001</name>
</gene>
<dbReference type="GO" id="GO:0005829">
    <property type="term" value="C:cytosol"/>
    <property type="evidence" value="ECO:0007669"/>
    <property type="project" value="TreeGrafter"/>
</dbReference>
<dbReference type="InterPro" id="IPR003682">
    <property type="entry name" value="rRNA_ssu_MeTfrase_G"/>
</dbReference>
<keyword evidence="2 6" id="KW-0698">rRNA processing</keyword>
<proteinExistence type="inferred from homology"/>
<comment type="function">
    <text evidence="6">Specifically methylates the N7 position of a guanine in 16S rRNA.</text>
</comment>
<sequence>MNHEPLLARGLAALDFDISSGILDKLIQYLDEIERWNPLYGLVSAEGEDLVIKHVLDSLSPWRVLAELLASLDSSIARNGMATVIDIGTGAGFPGIPLAIAFPERPFVLIERLEKRVRFLESAITLLGLSNVEIRQGTAENEQEAFQCVVFRALRPFGDKKLFRSIWKKIQPGGALFAYKGRLMHARLELAELSEDAVLGNLAARAQIVSVWVPFLEEERCVVIARKA</sequence>
<dbReference type="SUPFAM" id="SSF53335">
    <property type="entry name" value="S-adenosyl-L-methionine-dependent methyltransferases"/>
    <property type="match status" value="1"/>
</dbReference>
<keyword evidence="1 6" id="KW-0963">Cytoplasm</keyword>
<comment type="similarity">
    <text evidence="6">Belongs to the methyltransferase superfamily. RNA methyltransferase RsmG family.</text>
</comment>
<evidence type="ECO:0000256" key="1">
    <source>
        <dbReference type="ARBA" id="ARBA00022490"/>
    </source>
</evidence>
<dbReference type="EC" id="2.1.1.-" evidence="6"/>
<keyword evidence="3 6" id="KW-0489">Methyltransferase</keyword>